<proteinExistence type="predicted"/>
<dbReference type="EMBL" id="JAFMPY010000038">
    <property type="protein sequence ID" value="MBO0906337.1"/>
    <property type="molecule type" value="Genomic_DNA"/>
</dbReference>
<comment type="caution">
    <text evidence="2">The sequence shown here is derived from an EMBL/GenBank/DDBJ whole genome shotgun (WGS) entry which is preliminary data.</text>
</comment>
<sequence length="223" mass="24030">MMGKVMAWALVTGLAWMGAAWAQDGGDPRMTVVELSGDFVLHASGPLVDGTACPPSGLRLPYWIDHSGETLPVHAITLPAAADPDFVPVFRRGTFCSVEFSGEVTIRTHDGSQATIRPESVGEVRGVVTAQRSGPADHSGRLTIEYHPIMCVRAPCPPGAYSIVDGSGRLVARAATIVVDLVAGRRFRLSGRYPVFRTVEGRLWIEPDGKTARLDIDRVLEVR</sequence>
<accession>A0ABS3JAZ6</accession>
<gene>
    <name evidence="2" type="ORF">J1C47_22025</name>
</gene>
<keyword evidence="3" id="KW-1185">Reference proteome</keyword>
<dbReference type="RefSeq" id="WP_207352969.1">
    <property type="nucleotide sequence ID" value="NZ_JAFMPY010000038.1"/>
</dbReference>
<feature type="chain" id="PRO_5046114988" evidence="1">
    <location>
        <begin position="23"/>
        <end position="223"/>
    </location>
</feature>
<evidence type="ECO:0000313" key="2">
    <source>
        <dbReference type="EMBL" id="MBO0906337.1"/>
    </source>
</evidence>
<evidence type="ECO:0000313" key="3">
    <source>
        <dbReference type="Proteomes" id="UP000664288"/>
    </source>
</evidence>
<organism evidence="2 3">
    <name type="scientific">Jiella sonneratiae</name>
    <dbReference type="NCBI Taxonomy" id="2816856"/>
    <lineage>
        <taxon>Bacteria</taxon>
        <taxon>Pseudomonadati</taxon>
        <taxon>Pseudomonadota</taxon>
        <taxon>Alphaproteobacteria</taxon>
        <taxon>Hyphomicrobiales</taxon>
        <taxon>Aurantimonadaceae</taxon>
        <taxon>Jiella</taxon>
    </lineage>
</organism>
<evidence type="ECO:0000256" key="1">
    <source>
        <dbReference type="SAM" id="SignalP"/>
    </source>
</evidence>
<feature type="signal peptide" evidence="1">
    <location>
        <begin position="1"/>
        <end position="22"/>
    </location>
</feature>
<keyword evidence="1" id="KW-0732">Signal</keyword>
<reference evidence="2 3" key="1">
    <citation type="submission" date="2021-03" db="EMBL/GenBank/DDBJ databases">
        <title>Whole genome sequence of Jiella sp. MQZ13P-4.</title>
        <authorList>
            <person name="Tuo L."/>
        </authorList>
    </citation>
    <scope>NUCLEOTIDE SEQUENCE [LARGE SCALE GENOMIC DNA]</scope>
    <source>
        <strain evidence="2 3">MQZ13P-4</strain>
    </source>
</reference>
<dbReference type="Proteomes" id="UP000664288">
    <property type="component" value="Unassembled WGS sequence"/>
</dbReference>
<protein>
    <submittedName>
        <fullName evidence="2">Uncharacterized protein</fullName>
    </submittedName>
</protein>
<name>A0ABS3JAZ6_9HYPH</name>